<dbReference type="GO" id="GO:0000712">
    <property type="term" value="P:resolution of meiotic recombination intermediates"/>
    <property type="evidence" value="ECO:0007669"/>
    <property type="project" value="TreeGrafter"/>
</dbReference>
<dbReference type="InterPro" id="IPR050634">
    <property type="entry name" value="DNA_Topoisomerase_II"/>
</dbReference>
<evidence type="ECO:0000256" key="4">
    <source>
        <dbReference type="ARBA" id="ARBA00023029"/>
    </source>
</evidence>
<dbReference type="SUPFAM" id="SSF55874">
    <property type="entry name" value="ATPase domain of HSP90 chaperone/DNA topoisomerase II/histidine kinase"/>
    <property type="match status" value="1"/>
</dbReference>
<evidence type="ECO:0000313" key="8">
    <source>
        <dbReference type="Proteomes" id="UP001153678"/>
    </source>
</evidence>
<protein>
    <recommendedName>
        <fullName evidence="3">DNA topoisomerase (ATP-hydrolyzing)</fullName>
        <ecNumber evidence="3">5.6.2.2</ecNumber>
    </recommendedName>
</protein>
<dbReference type="GO" id="GO:0005634">
    <property type="term" value="C:nucleus"/>
    <property type="evidence" value="ECO:0007669"/>
    <property type="project" value="TreeGrafter"/>
</dbReference>
<dbReference type="EC" id="5.6.2.2" evidence="3"/>
<accession>A0A9W4TBW4</accession>
<keyword evidence="8" id="KW-1185">Reference proteome</keyword>
<evidence type="ECO:0000256" key="2">
    <source>
        <dbReference type="ARBA" id="ARBA00001946"/>
    </source>
</evidence>
<keyword evidence="4" id="KW-0799">Topoisomerase</keyword>
<comment type="caution">
    <text evidence="7">The sequence shown here is derived from an EMBL/GenBank/DDBJ whole genome shotgun (WGS) entry which is preliminary data.</text>
</comment>
<evidence type="ECO:0000256" key="5">
    <source>
        <dbReference type="ARBA" id="ARBA00023125"/>
    </source>
</evidence>
<keyword evidence="5" id="KW-0238">DNA-binding</keyword>
<sequence length="169" mass="20077">ICSDYNEFVFHEGFYLIFPRYIPENWISPTSEQIQLQLIRLIDAGFELNKCIMMNLFQRFEHSILDIRGEILWVAFTKIRKANTERKKYKSTNRTRPALYKIMDEIFVNAADNKVRDQEINVFKVDIDKEGGQFSVFNNGKGIYDENVYIPFRNFFIFTFNDDLKKVSG</sequence>
<dbReference type="PANTHER" id="PTHR10169">
    <property type="entry name" value="DNA TOPOISOMERASE/GYRASE"/>
    <property type="match status" value="1"/>
</dbReference>
<comment type="catalytic activity">
    <reaction evidence="1">
        <text>ATP-dependent breakage, passage and rejoining of double-stranded DNA.</text>
        <dbReference type="EC" id="5.6.2.2"/>
    </reaction>
</comment>
<name>A0A9W4TBW4_9GLOM</name>
<feature type="non-terminal residue" evidence="7">
    <location>
        <position position="169"/>
    </location>
</feature>
<proteinExistence type="predicted"/>
<dbReference type="AlphaFoldDB" id="A0A9W4TBW4"/>
<dbReference type="PANTHER" id="PTHR10169:SF38">
    <property type="entry name" value="DNA TOPOISOMERASE 2"/>
    <property type="match status" value="1"/>
</dbReference>
<dbReference type="OrthoDB" id="276498at2759"/>
<dbReference type="InterPro" id="IPR036890">
    <property type="entry name" value="HATPase_C_sf"/>
</dbReference>
<reference evidence="7" key="1">
    <citation type="submission" date="2022-08" db="EMBL/GenBank/DDBJ databases">
        <authorList>
            <person name="Kallberg Y."/>
            <person name="Tangrot J."/>
            <person name="Rosling A."/>
        </authorList>
    </citation>
    <scope>NUCLEOTIDE SEQUENCE</scope>
    <source>
        <strain evidence="7">Wild A</strain>
    </source>
</reference>
<dbReference type="Gene3D" id="3.30.565.10">
    <property type="entry name" value="Histidine kinase-like ATPase, C-terminal domain"/>
    <property type="match status" value="1"/>
</dbReference>
<evidence type="ECO:0000256" key="3">
    <source>
        <dbReference type="ARBA" id="ARBA00012895"/>
    </source>
</evidence>
<feature type="non-terminal residue" evidence="7">
    <location>
        <position position="1"/>
    </location>
</feature>
<dbReference type="Proteomes" id="UP001153678">
    <property type="component" value="Unassembled WGS sequence"/>
</dbReference>
<dbReference type="GO" id="GO:0003918">
    <property type="term" value="F:DNA topoisomerase type II (double strand cut, ATP-hydrolyzing) activity"/>
    <property type="evidence" value="ECO:0007669"/>
    <property type="project" value="UniProtKB-EC"/>
</dbReference>
<evidence type="ECO:0000256" key="6">
    <source>
        <dbReference type="ARBA" id="ARBA00023235"/>
    </source>
</evidence>
<dbReference type="GO" id="GO:0003677">
    <property type="term" value="F:DNA binding"/>
    <property type="evidence" value="ECO:0007669"/>
    <property type="project" value="UniProtKB-KW"/>
</dbReference>
<evidence type="ECO:0000256" key="1">
    <source>
        <dbReference type="ARBA" id="ARBA00000185"/>
    </source>
</evidence>
<dbReference type="GO" id="GO:0000819">
    <property type="term" value="P:sister chromatid segregation"/>
    <property type="evidence" value="ECO:0007669"/>
    <property type="project" value="TreeGrafter"/>
</dbReference>
<gene>
    <name evidence="7" type="ORF">FWILDA_LOCUS19107</name>
</gene>
<dbReference type="EMBL" id="CAMKVN010021543">
    <property type="protein sequence ID" value="CAI2199505.1"/>
    <property type="molecule type" value="Genomic_DNA"/>
</dbReference>
<evidence type="ECO:0000313" key="7">
    <source>
        <dbReference type="EMBL" id="CAI2199505.1"/>
    </source>
</evidence>
<organism evidence="7 8">
    <name type="scientific">Funneliformis geosporum</name>
    <dbReference type="NCBI Taxonomy" id="1117311"/>
    <lineage>
        <taxon>Eukaryota</taxon>
        <taxon>Fungi</taxon>
        <taxon>Fungi incertae sedis</taxon>
        <taxon>Mucoromycota</taxon>
        <taxon>Glomeromycotina</taxon>
        <taxon>Glomeromycetes</taxon>
        <taxon>Glomerales</taxon>
        <taxon>Glomeraceae</taxon>
        <taxon>Funneliformis</taxon>
    </lineage>
</organism>
<keyword evidence="6" id="KW-0413">Isomerase</keyword>
<comment type="cofactor">
    <cofactor evidence="2">
        <name>Mg(2+)</name>
        <dbReference type="ChEBI" id="CHEBI:18420"/>
    </cofactor>
</comment>